<keyword evidence="2" id="KW-1185">Reference proteome</keyword>
<sequence length="169" mass="18245">MVHQPYEEPYPSGPLGILPADRLLPYSSQSIQGEGSTHLSILCQQSCDPVAVVATALFEDLLVRGKQIDKITIDGDGDSLRVSVSVGGEVGNTHYIVSTRPDGPPGYHHPVHPRTRSFLLSSSMYCPARSDANDMTTDGKGATGQRSRRGAARFFGARFLWGPVPPGRR</sequence>
<evidence type="ECO:0000313" key="2">
    <source>
        <dbReference type="Proteomes" id="UP001059836"/>
    </source>
</evidence>
<name>A0ABX6IL24_9ACTN</name>
<reference evidence="1" key="1">
    <citation type="journal article" date="2021" name="Nat. Microbiol.">
        <title>Cocultivation of an ultrasmall environmental parasitic bacterium with lytic ability against bacteria associated with wastewater foams.</title>
        <authorList>
            <person name="Batinovic S."/>
            <person name="Rose J.J.A."/>
            <person name="Ratcliffe J."/>
            <person name="Seviour R.J."/>
            <person name="Petrovski S."/>
        </authorList>
    </citation>
    <scope>NUCLEOTIDE SEQUENCE</scope>
    <source>
        <strain evidence="1">CON9</strain>
    </source>
</reference>
<accession>A0ABX6IL24</accession>
<organism evidence="1 2">
    <name type="scientific">Gordonia pseudamarae</name>
    <dbReference type="NCBI Taxonomy" id="2831662"/>
    <lineage>
        <taxon>Bacteria</taxon>
        <taxon>Bacillati</taxon>
        <taxon>Actinomycetota</taxon>
        <taxon>Actinomycetes</taxon>
        <taxon>Mycobacteriales</taxon>
        <taxon>Gordoniaceae</taxon>
        <taxon>Gordonia</taxon>
    </lineage>
</organism>
<dbReference type="EMBL" id="CP045809">
    <property type="protein sequence ID" value="QHN36005.1"/>
    <property type="molecule type" value="Genomic_DNA"/>
</dbReference>
<evidence type="ECO:0000313" key="1">
    <source>
        <dbReference type="EMBL" id="QHN36005.1"/>
    </source>
</evidence>
<proteinExistence type="predicted"/>
<dbReference type="Proteomes" id="UP001059836">
    <property type="component" value="Chromosome"/>
</dbReference>
<protein>
    <submittedName>
        <fullName evidence="1">Uncharacterized protein</fullName>
    </submittedName>
</protein>
<gene>
    <name evidence="1" type="ORF">GII31_15120</name>
</gene>
<dbReference type="RefSeq" id="WP_213244251.1">
    <property type="nucleotide sequence ID" value="NZ_CP045806.1"/>
</dbReference>